<gene>
    <name evidence="2" type="ORF">SAMN03080618_00116</name>
</gene>
<organism evidence="2 3">
    <name type="scientific">Aquamicrobium aerolatum DSM 21857</name>
    <dbReference type="NCBI Taxonomy" id="1121003"/>
    <lineage>
        <taxon>Bacteria</taxon>
        <taxon>Pseudomonadati</taxon>
        <taxon>Pseudomonadota</taxon>
        <taxon>Alphaproteobacteria</taxon>
        <taxon>Hyphomicrobiales</taxon>
        <taxon>Phyllobacteriaceae</taxon>
        <taxon>Aerobium</taxon>
    </lineage>
</organism>
<dbReference type="STRING" id="1121003.SAMN03080618_00116"/>
<protein>
    <submittedName>
        <fullName evidence="2">Glycosyltransferase involved in cell wall bisynthesis</fullName>
    </submittedName>
</protein>
<dbReference type="AlphaFoldDB" id="A0A1I3HD71"/>
<dbReference type="PANTHER" id="PTHR12526:SF634">
    <property type="entry name" value="BLL3361 PROTEIN"/>
    <property type="match status" value="1"/>
</dbReference>
<feature type="domain" description="Glycosyl transferase family 1" evidence="1">
    <location>
        <begin position="192"/>
        <end position="357"/>
    </location>
</feature>
<evidence type="ECO:0000259" key="1">
    <source>
        <dbReference type="Pfam" id="PF00534"/>
    </source>
</evidence>
<evidence type="ECO:0000313" key="2">
    <source>
        <dbReference type="EMBL" id="SFI33510.1"/>
    </source>
</evidence>
<dbReference type="Pfam" id="PF00534">
    <property type="entry name" value="Glycos_transf_1"/>
    <property type="match status" value="1"/>
</dbReference>
<dbReference type="GO" id="GO:0016757">
    <property type="term" value="F:glycosyltransferase activity"/>
    <property type="evidence" value="ECO:0007669"/>
    <property type="project" value="InterPro"/>
</dbReference>
<proteinExistence type="predicted"/>
<accession>A0A1I3HD71</accession>
<name>A0A1I3HD71_9HYPH</name>
<dbReference type="Gene3D" id="3.40.50.2000">
    <property type="entry name" value="Glycogen Phosphorylase B"/>
    <property type="match status" value="2"/>
</dbReference>
<sequence>MPNGASHKQPLRILFVQTQAEMAGAQEISRLLGQELSSPSNDGTPALEIHHLFLYRKTAGCDHFPNVHFVARERPSGLLGAARFVGRLFAVMRELRPDVVLPFQHYGNIVAAPVARLMGVPRIIANHVSAPATISRPVRLIDRVLGLSGFYDVITVNSHATWRDYQSYPARYTRRIVHVPHGFAQRISTLDKSASRARFGLPLDAAIIGTVARLHPLKRIDLAIATLPLLPQVHLAIAGQGPDEERLRACALEYGVRERVHFVGEMDGSGVADFLVGLDQFVFPSAAETFGLAAVEAAQAGLPVVAHDLPVLREVLDVDGKPCAHFVDAADTGAFAAAIQQNFDNPAQAAAMGALGRRLAERYSLSAMVDAYRDLILSKSLPATSSDELHRPHLASSGP</sequence>
<dbReference type="CDD" id="cd03801">
    <property type="entry name" value="GT4_PimA-like"/>
    <property type="match status" value="1"/>
</dbReference>
<keyword evidence="2" id="KW-0808">Transferase</keyword>
<evidence type="ECO:0000313" key="3">
    <source>
        <dbReference type="Proteomes" id="UP000242763"/>
    </source>
</evidence>
<dbReference type="RefSeq" id="WP_244523097.1">
    <property type="nucleotide sequence ID" value="NZ_FORF01000001.1"/>
</dbReference>
<dbReference type="Proteomes" id="UP000242763">
    <property type="component" value="Unassembled WGS sequence"/>
</dbReference>
<dbReference type="PANTHER" id="PTHR12526">
    <property type="entry name" value="GLYCOSYLTRANSFERASE"/>
    <property type="match status" value="1"/>
</dbReference>
<dbReference type="InterPro" id="IPR001296">
    <property type="entry name" value="Glyco_trans_1"/>
</dbReference>
<keyword evidence="3" id="KW-1185">Reference proteome</keyword>
<dbReference type="EMBL" id="FORF01000001">
    <property type="protein sequence ID" value="SFI33510.1"/>
    <property type="molecule type" value="Genomic_DNA"/>
</dbReference>
<dbReference type="SUPFAM" id="SSF53756">
    <property type="entry name" value="UDP-Glycosyltransferase/glycogen phosphorylase"/>
    <property type="match status" value="1"/>
</dbReference>
<reference evidence="3" key="1">
    <citation type="submission" date="2016-10" db="EMBL/GenBank/DDBJ databases">
        <authorList>
            <person name="Varghese N."/>
            <person name="Submissions S."/>
        </authorList>
    </citation>
    <scope>NUCLEOTIDE SEQUENCE [LARGE SCALE GENOMIC DNA]</scope>
    <source>
        <strain evidence="3">DSM 21857</strain>
    </source>
</reference>